<evidence type="ECO:0000313" key="4">
    <source>
        <dbReference type="Proteomes" id="UP001056035"/>
    </source>
</evidence>
<keyword evidence="2" id="KW-0472">Membrane</keyword>
<feature type="compositionally biased region" description="Low complexity" evidence="1">
    <location>
        <begin position="261"/>
        <end position="277"/>
    </location>
</feature>
<keyword evidence="2" id="KW-0812">Transmembrane</keyword>
<evidence type="ECO:0000256" key="1">
    <source>
        <dbReference type="SAM" id="MobiDB-lite"/>
    </source>
</evidence>
<reference evidence="3 4" key="1">
    <citation type="submission" date="2022-06" db="EMBL/GenBank/DDBJ databases">
        <title>Paraconexibacter antarcticus.</title>
        <authorList>
            <person name="Kim C.S."/>
        </authorList>
    </citation>
    <scope>NUCLEOTIDE SEQUENCE [LARGE SCALE GENOMIC DNA]</scope>
    <source>
        <strain evidence="3 4">02-257</strain>
    </source>
</reference>
<keyword evidence="2" id="KW-1133">Transmembrane helix</keyword>
<evidence type="ECO:0000313" key="3">
    <source>
        <dbReference type="EMBL" id="UTI62554.1"/>
    </source>
</evidence>
<dbReference type="EMBL" id="CP098502">
    <property type="protein sequence ID" value="UTI62554.1"/>
    <property type="molecule type" value="Genomic_DNA"/>
</dbReference>
<feature type="transmembrane region" description="Helical" evidence="2">
    <location>
        <begin position="7"/>
        <end position="27"/>
    </location>
</feature>
<name>A0ABY5DM04_9ACTN</name>
<keyword evidence="4" id="KW-1185">Reference proteome</keyword>
<sequence length="292" mass="29043">MTTRDRTVAMVVALFAMVAAFWFLVLAPKRDDAASLKDQLSAVQTRLETAQQSAGAALQAKKTYADDYKVVTELGKAVPTDDDVPSLVYQLQTSSAKSHISFDSIKLTGGAAPAAAPAAPVATQAAAVSAASTGSTTTGGATTTTPAATPAAPAATTPVAAAQTAFAGLPPGAAVGAAGLPTMPFSFEFSGPFLRLEKLLRRIAAYTKTSKGVIKVNGRLMTIDAISLTGFPAMKATISATAFVLPADQGLTAGGTPSTPGAVSAVATTPSTSGTTTATPVAAAAPVAGVTK</sequence>
<gene>
    <name evidence="3" type="ORF">NBH00_14420</name>
</gene>
<organism evidence="3 4">
    <name type="scientific">Paraconexibacter antarcticus</name>
    <dbReference type="NCBI Taxonomy" id="2949664"/>
    <lineage>
        <taxon>Bacteria</taxon>
        <taxon>Bacillati</taxon>
        <taxon>Actinomycetota</taxon>
        <taxon>Thermoleophilia</taxon>
        <taxon>Solirubrobacterales</taxon>
        <taxon>Paraconexibacteraceae</taxon>
        <taxon>Paraconexibacter</taxon>
    </lineage>
</organism>
<dbReference type="RefSeq" id="WP_254569291.1">
    <property type="nucleotide sequence ID" value="NZ_CP098502.1"/>
</dbReference>
<proteinExistence type="predicted"/>
<evidence type="ECO:0000256" key="2">
    <source>
        <dbReference type="SAM" id="Phobius"/>
    </source>
</evidence>
<accession>A0ABY5DM04</accession>
<protein>
    <submittedName>
        <fullName evidence="3">Uncharacterized protein</fullName>
    </submittedName>
</protein>
<dbReference type="Proteomes" id="UP001056035">
    <property type="component" value="Chromosome"/>
</dbReference>
<feature type="region of interest" description="Disordered" evidence="1">
    <location>
        <begin position="255"/>
        <end position="277"/>
    </location>
</feature>